<evidence type="ECO:0000256" key="4">
    <source>
        <dbReference type="ARBA" id="ARBA00023136"/>
    </source>
</evidence>
<dbReference type="InterPro" id="IPR037185">
    <property type="entry name" value="EmrE-like"/>
</dbReference>
<feature type="transmembrane region" description="Helical" evidence="5">
    <location>
        <begin position="43"/>
        <end position="64"/>
    </location>
</feature>
<gene>
    <name evidence="6" type="ORF">QJS10_CPB18g00427</name>
</gene>
<reference evidence="6" key="1">
    <citation type="journal article" date="2023" name="Nat. Commun.">
        <title>Diploid and tetraploid genomes of Acorus and the evolution of monocots.</title>
        <authorList>
            <person name="Ma L."/>
            <person name="Liu K.W."/>
            <person name="Li Z."/>
            <person name="Hsiao Y.Y."/>
            <person name="Qi Y."/>
            <person name="Fu T."/>
            <person name="Tang G.D."/>
            <person name="Zhang D."/>
            <person name="Sun W.H."/>
            <person name="Liu D.K."/>
            <person name="Li Y."/>
            <person name="Chen G.Z."/>
            <person name="Liu X.D."/>
            <person name="Liao X.Y."/>
            <person name="Jiang Y.T."/>
            <person name="Yu X."/>
            <person name="Hao Y."/>
            <person name="Huang J."/>
            <person name="Zhao X.W."/>
            <person name="Ke S."/>
            <person name="Chen Y.Y."/>
            <person name="Wu W.L."/>
            <person name="Hsu J.L."/>
            <person name="Lin Y.F."/>
            <person name="Huang M.D."/>
            <person name="Li C.Y."/>
            <person name="Huang L."/>
            <person name="Wang Z.W."/>
            <person name="Zhao X."/>
            <person name="Zhong W.Y."/>
            <person name="Peng D.H."/>
            <person name="Ahmad S."/>
            <person name="Lan S."/>
            <person name="Zhang J.S."/>
            <person name="Tsai W.C."/>
            <person name="Van de Peer Y."/>
            <person name="Liu Z.J."/>
        </authorList>
    </citation>
    <scope>NUCLEOTIDE SEQUENCE</scope>
    <source>
        <strain evidence="6">CP</strain>
    </source>
</reference>
<protein>
    <submittedName>
        <fullName evidence="6">WAT1-related protein</fullName>
    </submittedName>
</protein>
<dbReference type="PANTHER" id="PTHR31218">
    <property type="entry name" value="WAT1-RELATED PROTEIN"/>
    <property type="match status" value="1"/>
</dbReference>
<dbReference type="AlphaFoldDB" id="A0AAV9CK13"/>
<dbReference type="GO" id="GO:0022857">
    <property type="term" value="F:transmembrane transporter activity"/>
    <property type="evidence" value="ECO:0007669"/>
    <property type="project" value="InterPro"/>
</dbReference>
<evidence type="ECO:0000256" key="3">
    <source>
        <dbReference type="ARBA" id="ARBA00022989"/>
    </source>
</evidence>
<dbReference type="SUPFAM" id="SSF103481">
    <property type="entry name" value="Multidrug resistance efflux transporter EmrE"/>
    <property type="match status" value="1"/>
</dbReference>
<feature type="transmembrane region" description="Helical" evidence="5">
    <location>
        <begin position="281"/>
        <end position="299"/>
    </location>
</feature>
<proteinExistence type="predicted"/>
<feature type="transmembrane region" description="Helical" evidence="5">
    <location>
        <begin position="224"/>
        <end position="246"/>
    </location>
</feature>
<evidence type="ECO:0000313" key="7">
    <source>
        <dbReference type="Proteomes" id="UP001180020"/>
    </source>
</evidence>
<dbReference type="InterPro" id="IPR030184">
    <property type="entry name" value="WAT1-related"/>
</dbReference>
<dbReference type="GO" id="GO:0016020">
    <property type="term" value="C:membrane"/>
    <property type="evidence" value="ECO:0007669"/>
    <property type="project" value="InterPro"/>
</dbReference>
<dbReference type="EMBL" id="JAUJYO010000018">
    <property type="protein sequence ID" value="KAK1288992.1"/>
    <property type="molecule type" value="Genomic_DNA"/>
</dbReference>
<evidence type="ECO:0000256" key="2">
    <source>
        <dbReference type="ARBA" id="ARBA00022692"/>
    </source>
</evidence>
<feature type="transmembrane region" description="Helical" evidence="5">
    <location>
        <begin position="76"/>
        <end position="100"/>
    </location>
</feature>
<keyword evidence="3 5" id="KW-1133">Transmembrane helix</keyword>
<reference evidence="6" key="2">
    <citation type="submission" date="2023-06" db="EMBL/GenBank/DDBJ databases">
        <authorList>
            <person name="Ma L."/>
            <person name="Liu K.-W."/>
            <person name="Li Z."/>
            <person name="Hsiao Y.-Y."/>
            <person name="Qi Y."/>
            <person name="Fu T."/>
            <person name="Tang G."/>
            <person name="Zhang D."/>
            <person name="Sun W.-H."/>
            <person name="Liu D.-K."/>
            <person name="Li Y."/>
            <person name="Chen G.-Z."/>
            <person name="Liu X.-D."/>
            <person name="Liao X.-Y."/>
            <person name="Jiang Y.-T."/>
            <person name="Yu X."/>
            <person name="Hao Y."/>
            <person name="Huang J."/>
            <person name="Zhao X.-W."/>
            <person name="Ke S."/>
            <person name="Chen Y.-Y."/>
            <person name="Wu W.-L."/>
            <person name="Hsu J.-L."/>
            <person name="Lin Y.-F."/>
            <person name="Huang M.-D."/>
            <person name="Li C.-Y."/>
            <person name="Huang L."/>
            <person name="Wang Z.-W."/>
            <person name="Zhao X."/>
            <person name="Zhong W.-Y."/>
            <person name="Peng D.-H."/>
            <person name="Ahmad S."/>
            <person name="Lan S."/>
            <person name="Zhang J.-S."/>
            <person name="Tsai W.-C."/>
            <person name="Van De Peer Y."/>
            <person name="Liu Z.-J."/>
        </authorList>
    </citation>
    <scope>NUCLEOTIDE SEQUENCE</scope>
    <source>
        <strain evidence="6">CP</strain>
        <tissue evidence="6">Leaves</tissue>
    </source>
</reference>
<feature type="transmembrane region" description="Helical" evidence="5">
    <location>
        <begin position="157"/>
        <end position="178"/>
    </location>
</feature>
<keyword evidence="7" id="KW-1185">Reference proteome</keyword>
<accession>A0AAV9CK13</accession>
<sequence length="334" mass="36627">MGNGMRERLREMAPHASLVLGQAITAGYMVLSKVILVQGISSTVFLLYQFTLATLFMSSLAFFFERVTLAQSMLSGALYFTTSTVEAAVLNTIPAITYALSLLSRQEDLNIHTPWGKLKVLGTAISVFGALTLVLWRHGSPASPDILRVTLDGYRDSTAAGLVMVVVGVISFSTWILMLEPTMKMYPAEISMTAIMFGCATLQTGVMAAFLCRRASLWQLNWDMELLNIFIGGALNSGLANLFVAWCAGLKGPVFTAAFSPLGLIFTTLLETVFLHHHMQCGSVIGSILIVTGLYIYLWCKSKEEEDLENYKLMNRQDLISSPLILPNNQSTQV</sequence>
<comment type="caution">
    <text evidence="6">The sequence shown here is derived from an EMBL/GenBank/DDBJ whole genome shotgun (WGS) entry which is preliminary data.</text>
</comment>
<feature type="transmembrane region" description="Helical" evidence="5">
    <location>
        <begin position="252"/>
        <end position="274"/>
    </location>
</feature>
<organism evidence="6 7">
    <name type="scientific">Acorus calamus</name>
    <name type="common">Sweet flag</name>
    <dbReference type="NCBI Taxonomy" id="4465"/>
    <lineage>
        <taxon>Eukaryota</taxon>
        <taxon>Viridiplantae</taxon>
        <taxon>Streptophyta</taxon>
        <taxon>Embryophyta</taxon>
        <taxon>Tracheophyta</taxon>
        <taxon>Spermatophyta</taxon>
        <taxon>Magnoliopsida</taxon>
        <taxon>Liliopsida</taxon>
        <taxon>Acoraceae</taxon>
        <taxon>Acorus</taxon>
    </lineage>
</organism>
<evidence type="ECO:0000313" key="6">
    <source>
        <dbReference type="EMBL" id="KAK1288992.1"/>
    </source>
</evidence>
<feature type="transmembrane region" description="Helical" evidence="5">
    <location>
        <begin position="190"/>
        <end position="212"/>
    </location>
</feature>
<keyword evidence="2 5" id="KW-0812">Transmembrane</keyword>
<feature type="transmembrane region" description="Helical" evidence="5">
    <location>
        <begin position="12"/>
        <end position="31"/>
    </location>
</feature>
<evidence type="ECO:0000256" key="5">
    <source>
        <dbReference type="SAM" id="Phobius"/>
    </source>
</evidence>
<keyword evidence="4 5" id="KW-0472">Membrane</keyword>
<dbReference type="Proteomes" id="UP001180020">
    <property type="component" value="Unassembled WGS sequence"/>
</dbReference>
<name>A0AAV9CK13_ACOCL</name>
<comment type="subcellular location">
    <subcellularLocation>
        <location evidence="1">Membrane</location>
        <topology evidence="1">Multi-pass membrane protein</topology>
    </subcellularLocation>
</comment>
<feature type="transmembrane region" description="Helical" evidence="5">
    <location>
        <begin position="120"/>
        <end position="136"/>
    </location>
</feature>
<evidence type="ECO:0000256" key="1">
    <source>
        <dbReference type="ARBA" id="ARBA00004141"/>
    </source>
</evidence>